<evidence type="ECO:0000313" key="1">
    <source>
        <dbReference type="EMBL" id="EHC99075.1"/>
    </source>
</evidence>
<accession>G5S1M2</accession>
<dbReference type="AlphaFoldDB" id="G5S1M2"/>
<evidence type="ECO:0000313" key="2">
    <source>
        <dbReference type="Proteomes" id="UP000004776"/>
    </source>
</evidence>
<reference evidence="1 2" key="1">
    <citation type="journal article" date="2011" name="BMC Genomics">
        <title>Genome sequencing reveals diversification of virulence factor content and possible host adaptation in distinct subpopulations of Salmonella enterica.</title>
        <authorList>
            <person name="den Bakker H.C."/>
            <person name="Moreno Switt A.I."/>
            <person name="Govoni G."/>
            <person name="Cummings C.A."/>
            <person name="Ranieri M.L."/>
            <person name="Degoricija L."/>
            <person name="Hoelzer K."/>
            <person name="Rodriguez-Rivera L.D."/>
            <person name="Brown S."/>
            <person name="Bolchacova E."/>
            <person name="Furtado M.R."/>
            <person name="Wiedmann M."/>
        </authorList>
    </citation>
    <scope>NUCLEOTIDE SEQUENCE [LARGE SCALE GENOMIC DNA]</scope>
    <source>
        <strain evidence="1 2">R8-2977</strain>
    </source>
</reference>
<dbReference type="Proteomes" id="UP000004776">
    <property type="component" value="Unassembled WGS sequence"/>
</dbReference>
<organism evidence="1 2">
    <name type="scientific">Salmonella enterica subsp. enterica serovar Urbana str. R8-2977</name>
    <dbReference type="NCBI Taxonomy" id="913084"/>
    <lineage>
        <taxon>Bacteria</taxon>
        <taxon>Pseudomonadati</taxon>
        <taxon>Pseudomonadota</taxon>
        <taxon>Gammaproteobacteria</taxon>
        <taxon>Enterobacterales</taxon>
        <taxon>Enterobacteriaceae</taxon>
        <taxon>Salmonella</taxon>
    </lineage>
</organism>
<gene>
    <name evidence="1" type="ORF">LTSEURB_5142</name>
</gene>
<comment type="caution">
    <text evidence="1">The sequence shown here is derived from an EMBL/GenBank/DDBJ whole genome shotgun (WGS) entry which is preliminary data.</text>
</comment>
<dbReference type="EMBL" id="AFCW01001916">
    <property type="protein sequence ID" value="EHC99075.1"/>
    <property type="molecule type" value="Genomic_DNA"/>
</dbReference>
<name>G5S1M2_SALET</name>
<proteinExistence type="predicted"/>
<sequence length="42" mass="4786">MSDKRAGIDIYRRHRFGLVDNQITAGLEFNLTLQRPKVKGAV</sequence>
<feature type="non-terminal residue" evidence="1">
    <location>
        <position position="42"/>
    </location>
</feature>
<protein>
    <submittedName>
        <fullName evidence="1">Uncharacterized protein</fullName>
    </submittedName>
</protein>